<feature type="transmembrane region" description="Helical" evidence="2">
    <location>
        <begin position="397"/>
        <end position="417"/>
    </location>
</feature>
<comment type="caution">
    <text evidence="4">The sequence shown here is derived from an EMBL/GenBank/DDBJ whole genome shotgun (WGS) entry which is preliminary data.</text>
</comment>
<feature type="compositionally biased region" description="Basic and acidic residues" evidence="1">
    <location>
        <begin position="241"/>
        <end position="259"/>
    </location>
</feature>
<evidence type="ECO:0000256" key="3">
    <source>
        <dbReference type="SAM" id="SignalP"/>
    </source>
</evidence>
<reference evidence="4" key="1">
    <citation type="submission" date="2013-12" db="EMBL/GenBank/DDBJ databases">
        <authorList>
            <person name="Omoto C.K."/>
            <person name="Sibley D."/>
            <person name="Venepally P."/>
            <person name="Hadjithomas M."/>
            <person name="Karamycheva S."/>
            <person name="Brunk B."/>
            <person name="Roos D."/>
            <person name="Caler E."/>
            <person name="Lorenzi H."/>
        </authorList>
    </citation>
    <scope>NUCLEOTIDE SEQUENCE</scope>
</reference>
<evidence type="ECO:0000313" key="4">
    <source>
        <dbReference type="EMBL" id="EZG56058.1"/>
    </source>
</evidence>
<feature type="compositionally biased region" description="Acidic residues" evidence="1">
    <location>
        <begin position="179"/>
        <end position="190"/>
    </location>
</feature>
<keyword evidence="5" id="KW-1185">Reference proteome</keyword>
<dbReference type="Proteomes" id="UP000019763">
    <property type="component" value="Unassembled WGS sequence"/>
</dbReference>
<keyword evidence="2 4" id="KW-0812">Transmembrane</keyword>
<feature type="transmembrane region" description="Helical" evidence="2">
    <location>
        <begin position="322"/>
        <end position="343"/>
    </location>
</feature>
<organism evidence="4 5">
    <name type="scientific">Gregarina niphandrodes</name>
    <name type="common">Septate eugregarine</name>
    <dbReference type="NCBI Taxonomy" id="110365"/>
    <lineage>
        <taxon>Eukaryota</taxon>
        <taxon>Sar</taxon>
        <taxon>Alveolata</taxon>
        <taxon>Apicomplexa</taxon>
        <taxon>Conoidasida</taxon>
        <taxon>Gregarinasina</taxon>
        <taxon>Eugregarinorida</taxon>
        <taxon>Gregarinidae</taxon>
        <taxon>Gregarina</taxon>
    </lineage>
</organism>
<keyword evidence="3" id="KW-0732">Signal</keyword>
<protein>
    <submittedName>
        <fullName evidence="4">Transmembrane protein</fullName>
    </submittedName>
</protein>
<evidence type="ECO:0000313" key="5">
    <source>
        <dbReference type="Proteomes" id="UP000019763"/>
    </source>
</evidence>
<keyword evidence="2" id="KW-1133">Transmembrane helix</keyword>
<dbReference type="GeneID" id="22913767"/>
<sequence length="451" mass="49346">MLTFTTGLALVALLGFLTQALVPIPSTALRELAAPCLNAQRLKFDAPVAPTGIVASPFGADLHAVVNLSSASRQSREQNAGSEVDDQFVGSEVDRVFALDGHNRSHGGTLEPYKVEIPTANDLAREGVHLPSLDSSILVTTTAPDAPGIEVQDDAVNFAEDDAEDETEDDTNTAHVGTDDDDDGDMEVQEEASGVVLNSADDWDGGPTVRSNSGAPFREDEEEEYSPLAFDQALIWVDDRSSSSREPARDSDPKQERPTSSKNRLWRMVERHDFMSYLGLLPPPVETRDFTVSLADSFDPSYSECHTAGKISASAQATFHSLGIIVFIVVGLLAAWVFTIWLLTRSLLVNGCGSAPRTFEPTFMSIFLKILFGTIPLVFWWVHPITKSLNPIDKAGIVQRMSVTCLLAYISTLGLDIRQLARGIKRNHEYVCKRHIGRRVFGHASGSRMFW</sequence>
<feature type="chain" id="PRO_5001511523" evidence="3">
    <location>
        <begin position="21"/>
        <end position="451"/>
    </location>
</feature>
<dbReference type="RefSeq" id="XP_011131347.1">
    <property type="nucleotide sequence ID" value="XM_011133045.1"/>
</dbReference>
<proteinExistence type="predicted"/>
<feature type="region of interest" description="Disordered" evidence="1">
    <location>
        <begin position="241"/>
        <end position="263"/>
    </location>
</feature>
<dbReference type="VEuPathDB" id="CryptoDB:GNI_105830"/>
<feature type="transmembrane region" description="Helical" evidence="2">
    <location>
        <begin position="363"/>
        <end position="382"/>
    </location>
</feature>
<feature type="signal peptide" evidence="3">
    <location>
        <begin position="1"/>
        <end position="20"/>
    </location>
</feature>
<feature type="region of interest" description="Disordered" evidence="1">
    <location>
        <begin position="160"/>
        <end position="229"/>
    </location>
</feature>
<accession>A0A023B480</accession>
<dbReference type="AlphaFoldDB" id="A0A023B480"/>
<evidence type="ECO:0000256" key="1">
    <source>
        <dbReference type="SAM" id="MobiDB-lite"/>
    </source>
</evidence>
<name>A0A023B480_GRENI</name>
<dbReference type="EMBL" id="AFNH02000789">
    <property type="protein sequence ID" value="EZG56058.1"/>
    <property type="molecule type" value="Genomic_DNA"/>
</dbReference>
<evidence type="ECO:0000256" key="2">
    <source>
        <dbReference type="SAM" id="Phobius"/>
    </source>
</evidence>
<feature type="compositionally biased region" description="Acidic residues" evidence="1">
    <location>
        <begin position="160"/>
        <end position="171"/>
    </location>
</feature>
<keyword evidence="2" id="KW-0472">Membrane</keyword>
<gene>
    <name evidence="4" type="ORF">GNI_105830</name>
</gene>